<comment type="caution">
    <text evidence="1">The sequence shown here is derived from an EMBL/GenBank/DDBJ whole genome shotgun (WGS) entry which is preliminary data.</text>
</comment>
<reference evidence="1 2" key="1">
    <citation type="journal article" date="2019" name="Nat. Microbiol.">
        <title>Mediterranean grassland soil C-N compound turnover is dependent on rainfall and depth, and is mediated by genomically divergent microorganisms.</title>
        <authorList>
            <person name="Diamond S."/>
            <person name="Andeer P.F."/>
            <person name="Li Z."/>
            <person name="Crits-Christoph A."/>
            <person name="Burstein D."/>
            <person name="Anantharaman K."/>
            <person name="Lane K.R."/>
            <person name="Thomas B.C."/>
            <person name="Pan C."/>
            <person name="Northen T.R."/>
            <person name="Banfield J.F."/>
        </authorList>
    </citation>
    <scope>NUCLEOTIDE SEQUENCE [LARGE SCALE GENOMIC DNA]</scope>
    <source>
        <strain evidence="1">WS_4</strain>
    </source>
</reference>
<evidence type="ECO:0000313" key="2">
    <source>
        <dbReference type="Proteomes" id="UP000319829"/>
    </source>
</evidence>
<evidence type="ECO:0008006" key="3">
    <source>
        <dbReference type="Google" id="ProtNLM"/>
    </source>
</evidence>
<accession>A0A538SX57</accession>
<gene>
    <name evidence="1" type="ORF">E6K74_01405</name>
</gene>
<proteinExistence type="predicted"/>
<dbReference type="PROSITE" id="PS51257">
    <property type="entry name" value="PROKAR_LIPOPROTEIN"/>
    <property type="match status" value="1"/>
</dbReference>
<dbReference type="AlphaFoldDB" id="A0A538SX57"/>
<protein>
    <recommendedName>
        <fullName evidence="3">Late embryogenesis abundant protein LEA-2 subgroup domain-containing protein</fullName>
    </recommendedName>
</protein>
<evidence type="ECO:0000313" key="1">
    <source>
        <dbReference type="EMBL" id="TMQ55976.1"/>
    </source>
</evidence>
<dbReference type="EMBL" id="VBOU01000009">
    <property type="protein sequence ID" value="TMQ55976.1"/>
    <property type="molecule type" value="Genomic_DNA"/>
</dbReference>
<organism evidence="1 2">
    <name type="scientific">Eiseniibacteriota bacterium</name>
    <dbReference type="NCBI Taxonomy" id="2212470"/>
    <lineage>
        <taxon>Bacteria</taxon>
        <taxon>Candidatus Eiseniibacteriota</taxon>
    </lineage>
</organism>
<name>A0A538SX57_UNCEI</name>
<sequence length="192" mass="21398">MRFILTLCLAVVVGCATAREIIALRQVEFRFDRIAGARVAGIPLGRIRSYSDLTPIDLGRLGVAMASRDVPLDLTVHLEGRNPETNKVTARLVSMDWSYLVDDREAVSGHLPDALTFPPGEPRDVPLLVTFNLMDMFGERRRDLIDVALALAGQRTSTHRVVLRIEPTVETRFGHVRYPTPITIDLSRAPSR</sequence>
<dbReference type="Proteomes" id="UP000319829">
    <property type="component" value="Unassembled WGS sequence"/>
</dbReference>